<accession>A0A7X2Z8H7</accession>
<evidence type="ECO:0000313" key="3">
    <source>
        <dbReference type="Proteomes" id="UP000450917"/>
    </source>
</evidence>
<dbReference type="PROSITE" id="PS51186">
    <property type="entry name" value="GNAT"/>
    <property type="match status" value="1"/>
</dbReference>
<organism evidence="2 3">
    <name type="scientific">Paenibacillus validus</name>
    <dbReference type="NCBI Taxonomy" id="44253"/>
    <lineage>
        <taxon>Bacteria</taxon>
        <taxon>Bacillati</taxon>
        <taxon>Bacillota</taxon>
        <taxon>Bacilli</taxon>
        <taxon>Bacillales</taxon>
        <taxon>Paenibacillaceae</taxon>
        <taxon>Paenibacillus</taxon>
    </lineage>
</organism>
<sequence>MRLQGLVVTTEEELRQCLSVRKEVFVDEQQVPLDLELDEFDASTSACRHFLIRDGELPIAAARYRMYDERTAKLQRIAVRQPYRGKGIGKMMIDMMEDDIREREIASIMLDAQTHATRFYEKLGYATVSEEPFLDAGIWHVRMTKTITE</sequence>
<reference evidence="2 3" key="1">
    <citation type="submission" date="2019-11" db="EMBL/GenBank/DDBJ databases">
        <title>Draft genome sequences of five Paenibacillus species of dairy origin.</title>
        <authorList>
            <person name="Olajide A.M."/>
            <person name="Chen S."/>
            <person name="Lapointe G."/>
        </authorList>
    </citation>
    <scope>NUCLEOTIDE SEQUENCE [LARGE SCALE GENOMIC DNA]</scope>
    <source>
        <strain evidence="2 3">2CS3</strain>
    </source>
</reference>
<keyword evidence="3" id="KW-1185">Reference proteome</keyword>
<dbReference type="PANTHER" id="PTHR13355:SF11">
    <property type="entry name" value="GLUCOSAMINE 6-PHOSPHATE N-ACETYLTRANSFERASE"/>
    <property type="match status" value="1"/>
</dbReference>
<dbReference type="CDD" id="cd04301">
    <property type="entry name" value="NAT_SF"/>
    <property type="match status" value="1"/>
</dbReference>
<proteinExistence type="predicted"/>
<dbReference type="Gene3D" id="3.40.630.30">
    <property type="match status" value="1"/>
</dbReference>
<dbReference type="PANTHER" id="PTHR13355">
    <property type="entry name" value="GLUCOSAMINE 6-PHOSPHATE N-ACETYLTRANSFERASE"/>
    <property type="match status" value="1"/>
</dbReference>
<dbReference type="Proteomes" id="UP000450917">
    <property type="component" value="Unassembled WGS sequence"/>
</dbReference>
<protein>
    <submittedName>
        <fullName evidence="2">GNAT family N-acetyltransferase</fullName>
    </submittedName>
</protein>
<dbReference type="InterPro" id="IPR000182">
    <property type="entry name" value="GNAT_dom"/>
</dbReference>
<comment type="caution">
    <text evidence="2">The sequence shown here is derived from an EMBL/GenBank/DDBJ whole genome shotgun (WGS) entry which is preliminary data.</text>
</comment>
<name>A0A7X2Z8H7_9BACL</name>
<feature type="domain" description="N-acetyltransferase" evidence="1">
    <location>
        <begin position="4"/>
        <end position="148"/>
    </location>
</feature>
<dbReference type="Pfam" id="PF13673">
    <property type="entry name" value="Acetyltransf_10"/>
    <property type="match status" value="1"/>
</dbReference>
<evidence type="ECO:0000259" key="1">
    <source>
        <dbReference type="PROSITE" id="PS51186"/>
    </source>
</evidence>
<keyword evidence="2" id="KW-0808">Transferase</keyword>
<dbReference type="SUPFAM" id="SSF55729">
    <property type="entry name" value="Acyl-CoA N-acyltransferases (Nat)"/>
    <property type="match status" value="1"/>
</dbReference>
<dbReference type="AlphaFoldDB" id="A0A7X2Z8H7"/>
<dbReference type="EMBL" id="WNZX01000003">
    <property type="protein sequence ID" value="MUG70249.1"/>
    <property type="molecule type" value="Genomic_DNA"/>
</dbReference>
<gene>
    <name evidence="2" type="ORF">GNP93_06100</name>
</gene>
<dbReference type="InterPro" id="IPR039143">
    <property type="entry name" value="GNPNAT1-like"/>
</dbReference>
<dbReference type="GO" id="GO:0004343">
    <property type="term" value="F:glucosamine 6-phosphate N-acetyltransferase activity"/>
    <property type="evidence" value="ECO:0007669"/>
    <property type="project" value="TreeGrafter"/>
</dbReference>
<evidence type="ECO:0000313" key="2">
    <source>
        <dbReference type="EMBL" id="MUG70249.1"/>
    </source>
</evidence>
<dbReference type="InterPro" id="IPR016181">
    <property type="entry name" value="Acyl_CoA_acyltransferase"/>
</dbReference>